<sequence length="236" mass="24415">MSADTPVALITGGAHGIGAGIAAHLAAKGWRVVTADMKPAPANAPGRHTIADVADEAAVAALLQGVAETEGRLDGLVCNAGIMIRKPVEQLSLGEWRRVLDTNLTSSFLLTKAAAPLLRASGRGAIVTIASTRAHMSEPDTESYSASKGGLMALTHALAVSLGPDIRVNCISPGWINVSDEALRPEDHAQHPAGRVGQPKDVASLAAWLLGEDAGFVTGAEFITDGGMTRKMIYPE</sequence>
<dbReference type="PROSITE" id="PS00061">
    <property type="entry name" value="ADH_SHORT"/>
    <property type="match status" value="1"/>
</dbReference>
<organism evidence="2 3">
    <name type="scientific">Teichococcus aerophilus</name>
    <dbReference type="NCBI Taxonomy" id="1224513"/>
    <lineage>
        <taxon>Bacteria</taxon>
        <taxon>Pseudomonadati</taxon>
        <taxon>Pseudomonadota</taxon>
        <taxon>Alphaproteobacteria</taxon>
        <taxon>Acetobacterales</taxon>
        <taxon>Roseomonadaceae</taxon>
        <taxon>Roseomonas</taxon>
    </lineage>
</organism>
<dbReference type="EMBL" id="JACTVA010000035">
    <property type="protein sequence ID" value="MBC9208611.1"/>
    <property type="molecule type" value="Genomic_DNA"/>
</dbReference>
<dbReference type="Pfam" id="PF13561">
    <property type="entry name" value="adh_short_C2"/>
    <property type="match status" value="1"/>
</dbReference>
<dbReference type="Gene3D" id="3.40.50.720">
    <property type="entry name" value="NAD(P)-binding Rossmann-like Domain"/>
    <property type="match status" value="1"/>
</dbReference>
<dbReference type="PANTHER" id="PTHR42760:SF129">
    <property type="entry name" value="OXIDOREDUCTASE"/>
    <property type="match status" value="1"/>
</dbReference>
<evidence type="ECO:0000313" key="2">
    <source>
        <dbReference type="EMBL" id="MBC9208611.1"/>
    </source>
</evidence>
<evidence type="ECO:0000256" key="1">
    <source>
        <dbReference type="ARBA" id="ARBA00006484"/>
    </source>
</evidence>
<name>A0ABR7RPU2_9PROT</name>
<comment type="similarity">
    <text evidence="1">Belongs to the short-chain dehydrogenases/reductases (SDR) family.</text>
</comment>
<dbReference type="PRINTS" id="PR00080">
    <property type="entry name" value="SDRFAMILY"/>
</dbReference>
<dbReference type="PRINTS" id="PR00081">
    <property type="entry name" value="GDHRDH"/>
</dbReference>
<dbReference type="InterPro" id="IPR002347">
    <property type="entry name" value="SDR_fam"/>
</dbReference>
<reference evidence="2 3" key="1">
    <citation type="journal article" date="2013" name="Int. J. Syst. Evol. Microbiol.">
        <title>Roseomonas aerophila sp. nov., isolated from air.</title>
        <authorList>
            <person name="Kim S.J."/>
            <person name="Weon H.Y."/>
            <person name="Ahn J.H."/>
            <person name="Hong S.B."/>
            <person name="Seok S.J."/>
            <person name="Whang K.S."/>
            <person name="Kwon S.W."/>
        </authorList>
    </citation>
    <scope>NUCLEOTIDE SEQUENCE [LARGE SCALE GENOMIC DNA]</scope>
    <source>
        <strain evidence="2 3">NBRC 108923</strain>
    </source>
</reference>
<comment type="caution">
    <text evidence="2">The sequence shown here is derived from an EMBL/GenBank/DDBJ whole genome shotgun (WGS) entry which is preliminary data.</text>
</comment>
<dbReference type="SUPFAM" id="SSF51735">
    <property type="entry name" value="NAD(P)-binding Rossmann-fold domains"/>
    <property type="match status" value="1"/>
</dbReference>
<dbReference type="Proteomes" id="UP000626026">
    <property type="component" value="Unassembled WGS sequence"/>
</dbReference>
<proteinExistence type="inferred from homology"/>
<protein>
    <submittedName>
        <fullName evidence="2">SDR family oxidoreductase</fullName>
    </submittedName>
</protein>
<dbReference type="InterPro" id="IPR036291">
    <property type="entry name" value="NAD(P)-bd_dom_sf"/>
</dbReference>
<dbReference type="InterPro" id="IPR020904">
    <property type="entry name" value="Sc_DH/Rdtase_CS"/>
</dbReference>
<dbReference type="PANTHER" id="PTHR42760">
    <property type="entry name" value="SHORT-CHAIN DEHYDROGENASES/REDUCTASES FAMILY MEMBER"/>
    <property type="match status" value="1"/>
</dbReference>
<evidence type="ECO:0000313" key="3">
    <source>
        <dbReference type="Proteomes" id="UP000626026"/>
    </source>
</evidence>
<dbReference type="RefSeq" id="WP_187785764.1">
    <property type="nucleotide sequence ID" value="NZ_JACTVA010000035.1"/>
</dbReference>
<keyword evidence="3" id="KW-1185">Reference proteome</keyword>
<gene>
    <name evidence="2" type="ORF">IBL26_17310</name>
</gene>
<accession>A0ABR7RPU2</accession>